<dbReference type="OrthoDB" id="2666554at2"/>
<dbReference type="SUPFAM" id="SSF46894">
    <property type="entry name" value="C-terminal effector domain of the bipartite response regulators"/>
    <property type="match status" value="1"/>
</dbReference>
<dbReference type="EMBL" id="LYPA01000030">
    <property type="protein sequence ID" value="OBR67972.1"/>
    <property type="molecule type" value="Genomic_DNA"/>
</dbReference>
<evidence type="ECO:0000313" key="6">
    <source>
        <dbReference type="EMBL" id="OBR67972.1"/>
    </source>
</evidence>
<name>A0A1A5YQS4_9BACL</name>
<dbReference type="InterPro" id="IPR036388">
    <property type="entry name" value="WH-like_DNA-bd_sf"/>
</dbReference>
<evidence type="ECO:0000256" key="3">
    <source>
        <dbReference type="ARBA" id="ARBA00023163"/>
    </source>
</evidence>
<dbReference type="Proteomes" id="UP000092024">
    <property type="component" value="Unassembled WGS sequence"/>
</dbReference>
<dbReference type="CDD" id="cd00383">
    <property type="entry name" value="trans_reg_C"/>
    <property type="match status" value="1"/>
</dbReference>
<dbReference type="AlphaFoldDB" id="A0A1A5YQS4"/>
<sequence length="221" mass="25701">MKVLVWSDEYIKSSYYSYELSKMGYTVTCILNESQLYEKLLSNLNSIFMLWSSFNQDEFNKMKRVCQMASGIPIYVVLSSYCSEDKRKIEKLGITLLCDPITLLHRSALQDIGGASDLDVTVDYCNRIICKGGVRIELSRREAQVLEYLYIKKNKIVYKEELIRDIWNDKAEDANVYMTIKKIRSKLEEDPCNPKFLLTRKGGGFMFREDGHGQVMKYVNL</sequence>
<keyword evidence="3" id="KW-0804">Transcription</keyword>
<reference evidence="6 7" key="1">
    <citation type="submission" date="2016-05" db="EMBL/GenBank/DDBJ databases">
        <title>Paenibacillus oryzae. sp. nov., isolated from the rice root.</title>
        <authorList>
            <person name="Zhang J."/>
            <person name="Zhang X."/>
        </authorList>
    </citation>
    <scope>NUCLEOTIDE SEQUENCE [LARGE SCALE GENOMIC DNA]</scope>
    <source>
        <strain evidence="6 7">1DrF-4</strain>
    </source>
</reference>
<gene>
    <name evidence="6" type="ORF">A7K91_18745</name>
</gene>
<dbReference type="PROSITE" id="PS51755">
    <property type="entry name" value="OMPR_PHOB"/>
    <property type="match status" value="1"/>
</dbReference>
<organism evidence="6 7">
    <name type="scientific">Paenibacillus oryzae</name>
    <dbReference type="NCBI Taxonomy" id="1844972"/>
    <lineage>
        <taxon>Bacteria</taxon>
        <taxon>Bacillati</taxon>
        <taxon>Bacillota</taxon>
        <taxon>Bacilli</taxon>
        <taxon>Bacillales</taxon>
        <taxon>Paenibacillaceae</taxon>
        <taxon>Paenibacillus</taxon>
    </lineage>
</organism>
<comment type="caution">
    <text evidence="6">The sequence shown here is derived from an EMBL/GenBank/DDBJ whole genome shotgun (WGS) entry which is preliminary data.</text>
</comment>
<evidence type="ECO:0000256" key="4">
    <source>
        <dbReference type="PROSITE-ProRule" id="PRU01091"/>
    </source>
</evidence>
<dbReference type="InterPro" id="IPR001867">
    <property type="entry name" value="OmpR/PhoB-type_DNA-bd"/>
</dbReference>
<dbReference type="GO" id="GO:0006355">
    <property type="term" value="P:regulation of DNA-templated transcription"/>
    <property type="evidence" value="ECO:0007669"/>
    <property type="project" value="InterPro"/>
</dbReference>
<dbReference type="Pfam" id="PF00486">
    <property type="entry name" value="Trans_reg_C"/>
    <property type="match status" value="1"/>
</dbReference>
<dbReference type="GO" id="GO:0000160">
    <property type="term" value="P:phosphorelay signal transduction system"/>
    <property type="evidence" value="ECO:0007669"/>
    <property type="project" value="InterPro"/>
</dbReference>
<dbReference type="InterPro" id="IPR016032">
    <property type="entry name" value="Sig_transdc_resp-reg_C-effctor"/>
</dbReference>
<evidence type="ECO:0000256" key="1">
    <source>
        <dbReference type="ARBA" id="ARBA00023015"/>
    </source>
</evidence>
<dbReference type="Gene3D" id="1.10.10.10">
    <property type="entry name" value="Winged helix-like DNA-binding domain superfamily/Winged helix DNA-binding domain"/>
    <property type="match status" value="1"/>
</dbReference>
<dbReference type="GO" id="GO:0003677">
    <property type="term" value="F:DNA binding"/>
    <property type="evidence" value="ECO:0007669"/>
    <property type="project" value="UniProtKB-UniRule"/>
</dbReference>
<feature type="domain" description="OmpR/PhoB-type" evidence="5">
    <location>
        <begin position="107"/>
        <end position="209"/>
    </location>
</feature>
<dbReference type="RefSeq" id="WP_068679916.1">
    <property type="nucleotide sequence ID" value="NZ_LYPA01000030.1"/>
</dbReference>
<evidence type="ECO:0000313" key="7">
    <source>
        <dbReference type="Proteomes" id="UP000092024"/>
    </source>
</evidence>
<feature type="DNA-binding region" description="OmpR/PhoB-type" evidence="4">
    <location>
        <begin position="107"/>
        <end position="209"/>
    </location>
</feature>
<dbReference type="STRING" id="1844972.A7K91_18745"/>
<keyword evidence="7" id="KW-1185">Reference proteome</keyword>
<evidence type="ECO:0000259" key="5">
    <source>
        <dbReference type="PROSITE" id="PS51755"/>
    </source>
</evidence>
<proteinExistence type="predicted"/>
<dbReference type="SMART" id="SM00862">
    <property type="entry name" value="Trans_reg_C"/>
    <property type="match status" value="1"/>
</dbReference>
<keyword evidence="1" id="KW-0805">Transcription regulation</keyword>
<keyword evidence="2 4" id="KW-0238">DNA-binding</keyword>
<protein>
    <recommendedName>
        <fullName evidence="5">OmpR/PhoB-type domain-containing protein</fullName>
    </recommendedName>
</protein>
<evidence type="ECO:0000256" key="2">
    <source>
        <dbReference type="ARBA" id="ARBA00023125"/>
    </source>
</evidence>
<accession>A0A1A5YQS4</accession>